<organism evidence="6 7">
    <name type="scientific">Mesonia sediminis</name>
    <dbReference type="NCBI Taxonomy" id="1703946"/>
    <lineage>
        <taxon>Bacteria</taxon>
        <taxon>Pseudomonadati</taxon>
        <taxon>Bacteroidota</taxon>
        <taxon>Flavobacteriia</taxon>
        <taxon>Flavobacteriales</taxon>
        <taxon>Flavobacteriaceae</taxon>
        <taxon>Mesonia</taxon>
    </lineage>
</organism>
<dbReference type="InterPro" id="IPR002376">
    <property type="entry name" value="Formyl_transf_N"/>
</dbReference>
<dbReference type="Pfam" id="PF00551">
    <property type="entry name" value="Formyl_trans_N"/>
    <property type="match status" value="1"/>
</dbReference>
<keyword evidence="7" id="KW-1185">Reference proteome</keyword>
<dbReference type="InterPro" id="IPR004607">
    <property type="entry name" value="GART"/>
</dbReference>
<dbReference type="Proteomes" id="UP001597357">
    <property type="component" value="Unassembled WGS sequence"/>
</dbReference>
<dbReference type="EC" id="2.1.2.2" evidence="2"/>
<dbReference type="RefSeq" id="WP_379047072.1">
    <property type="nucleotide sequence ID" value="NZ_JBHULZ010000041.1"/>
</dbReference>
<gene>
    <name evidence="6" type="ORF">ACFSQ0_08795</name>
</gene>
<proteinExistence type="predicted"/>
<dbReference type="GO" id="GO:0004644">
    <property type="term" value="F:phosphoribosylglycinamide formyltransferase activity"/>
    <property type="evidence" value="ECO:0007669"/>
    <property type="project" value="UniProtKB-EC"/>
</dbReference>
<reference evidence="7" key="1">
    <citation type="journal article" date="2019" name="Int. J. Syst. Evol. Microbiol.">
        <title>The Global Catalogue of Microorganisms (GCM) 10K type strain sequencing project: providing services to taxonomists for standard genome sequencing and annotation.</title>
        <authorList>
            <consortium name="The Broad Institute Genomics Platform"/>
            <consortium name="The Broad Institute Genome Sequencing Center for Infectious Disease"/>
            <person name="Wu L."/>
            <person name="Ma J."/>
        </authorList>
    </citation>
    <scope>NUCLEOTIDE SEQUENCE [LARGE SCALE GENOMIC DNA]</scope>
    <source>
        <strain evidence="7">KCTC 42255</strain>
    </source>
</reference>
<keyword evidence="4" id="KW-0658">Purine biosynthesis</keyword>
<evidence type="ECO:0000256" key="4">
    <source>
        <dbReference type="ARBA" id="ARBA00022755"/>
    </source>
</evidence>
<evidence type="ECO:0000313" key="6">
    <source>
        <dbReference type="EMBL" id="MFD2698086.1"/>
    </source>
</evidence>
<keyword evidence="3 6" id="KW-0808">Transferase</keyword>
<evidence type="ECO:0000256" key="1">
    <source>
        <dbReference type="ARBA" id="ARBA00005054"/>
    </source>
</evidence>
<evidence type="ECO:0000313" key="7">
    <source>
        <dbReference type="Proteomes" id="UP001597357"/>
    </source>
</evidence>
<dbReference type="PANTHER" id="PTHR43369">
    <property type="entry name" value="PHOSPHORIBOSYLGLYCINAMIDE FORMYLTRANSFERASE"/>
    <property type="match status" value="1"/>
</dbReference>
<evidence type="ECO:0000256" key="2">
    <source>
        <dbReference type="ARBA" id="ARBA00012254"/>
    </source>
</evidence>
<evidence type="ECO:0000256" key="3">
    <source>
        <dbReference type="ARBA" id="ARBA00022679"/>
    </source>
</evidence>
<comment type="pathway">
    <text evidence="1">Purine metabolism; IMP biosynthesis via de novo pathway; N(2)-formyl-N(1)-(5-phospho-D-ribosyl)glycinamide from N(1)-(5-phospho-D-ribosyl)glycinamide (10-formyl THF route): step 1/1.</text>
</comment>
<dbReference type="PANTHER" id="PTHR43369:SF2">
    <property type="entry name" value="PHOSPHORIBOSYLGLYCINAMIDE FORMYLTRANSFERASE"/>
    <property type="match status" value="1"/>
</dbReference>
<sequence length="195" mass="22038">MKDKSLPQTKKIVVFASGKGSNAKKIIQHFDSHAEVEVSHVFSNKKTAPVLKMAHEHGVQAVHFDKAALYESNELLQMLQQIKPDLIVLAGFLWLMPKAIIEAFPNKIINVHPALLPKYGGKGMYGSFVHRAVLQNNDTETGITFHYVNENYDEGEHIAQFKVPIKPDETLDSLQEKIHGLEHEHFVQIIENLLQ</sequence>
<protein>
    <recommendedName>
        <fullName evidence="2">phosphoribosylglycinamide formyltransferase 1</fullName>
        <ecNumber evidence="2">2.1.2.2</ecNumber>
    </recommendedName>
</protein>
<dbReference type="SUPFAM" id="SSF53328">
    <property type="entry name" value="Formyltransferase"/>
    <property type="match status" value="1"/>
</dbReference>
<dbReference type="Gene3D" id="3.40.50.170">
    <property type="entry name" value="Formyl transferase, N-terminal domain"/>
    <property type="match status" value="1"/>
</dbReference>
<feature type="domain" description="Formyl transferase N-terminal" evidence="5">
    <location>
        <begin position="10"/>
        <end position="189"/>
    </location>
</feature>
<dbReference type="InterPro" id="IPR036477">
    <property type="entry name" value="Formyl_transf_N_sf"/>
</dbReference>
<name>A0ABW5SEA5_9FLAO</name>
<dbReference type="CDD" id="cd08645">
    <property type="entry name" value="FMT_core_GART"/>
    <property type="match status" value="1"/>
</dbReference>
<accession>A0ABW5SEA5</accession>
<comment type="caution">
    <text evidence="6">The sequence shown here is derived from an EMBL/GenBank/DDBJ whole genome shotgun (WGS) entry which is preliminary data.</text>
</comment>
<evidence type="ECO:0000259" key="5">
    <source>
        <dbReference type="Pfam" id="PF00551"/>
    </source>
</evidence>
<dbReference type="EMBL" id="JBHULZ010000041">
    <property type="protein sequence ID" value="MFD2698086.1"/>
    <property type="molecule type" value="Genomic_DNA"/>
</dbReference>